<comment type="caution">
    <text evidence="8">Lacks conserved residue(s) required for the propagation of feature annotation.</text>
</comment>
<comment type="similarity">
    <text evidence="8">Belongs to the argininosuccinate synthase family. Type 1 subfamily.</text>
</comment>
<dbReference type="NCBIfam" id="TIGR00032">
    <property type="entry name" value="argG"/>
    <property type="match status" value="1"/>
</dbReference>
<feature type="binding site" evidence="8">
    <location>
        <position position="139"/>
    </location>
    <ligand>
        <name>L-aspartate</name>
        <dbReference type="ChEBI" id="CHEBI:29991"/>
    </ligand>
</feature>
<dbReference type="GO" id="GO:0006526">
    <property type="term" value="P:L-arginine biosynthetic process"/>
    <property type="evidence" value="ECO:0007669"/>
    <property type="project" value="UniProtKB-UniRule"/>
</dbReference>
<dbReference type="AlphaFoldDB" id="A0A1F5YIC2"/>
<dbReference type="InterPro" id="IPR001518">
    <property type="entry name" value="Arginosuc_synth"/>
</dbReference>
<comment type="subcellular location">
    <subcellularLocation>
        <location evidence="8">Cytoplasm</location>
    </subcellularLocation>
</comment>
<dbReference type="EC" id="6.3.4.5" evidence="2 8"/>
<feature type="domain" description="Arginosuccinate synthase C-terminal" evidence="10">
    <location>
        <begin position="189"/>
        <end position="376"/>
    </location>
</feature>
<protein>
    <recommendedName>
        <fullName evidence="2 8">Argininosuccinate synthase</fullName>
        <ecNumber evidence="2 8">6.3.4.5</ecNumber>
    </recommendedName>
    <alternativeName>
        <fullName evidence="8">Citrulline--aspartate ligase</fullName>
    </alternativeName>
</protein>
<comment type="pathway">
    <text evidence="1 8">Amino-acid biosynthesis; L-arginine biosynthesis; L-arginine from L-ornithine and carbamoyl phosphate: step 2/3.</text>
</comment>
<dbReference type="SUPFAM" id="SSF52402">
    <property type="entry name" value="Adenine nucleotide alpha hydrolases-like"/>
    <property type="match status" value="1"/>
</dbReference>
<keyword evidence="4 8" id="KW-0436">Ligase</keyword>
<dbReference type="EMBL" id="MFJB01000047">
    <property type="protein sequence ID" value="OGF99843.1"/>
    <property type="molecule type" value="Genomic_DNA"/>
</dbReference>
<evidence type="ECO:0000256" key="3">
    <source>
        <dbReference type="ARBA" id="ARBA00022571"/>
    </source>
</evidence>
<evidence type="ECO:0000259" key="9">
    <source>
        <dbReference type="Pfam" id="PF00764"/>
    </source>
</evidence>
<dbReference type="PANTHER" id="PTHR11587">
    <property type="entry name" value="ARGININOSUCCINATE SYNTHASE"/>
    <property type="match status" value="1"/>
</dbReference>
<feature type="binding site" evidence="8">
    <location>
        <position position="102"/>
    </location>
    <ligand>
        <name>L-citrulline</name>
        <dbReference type="ChEBI" id="CHEBI:57743"/>
    </ligand>
</feature>
<dbReference type="InterPro" id="IPR023434">
    <property type="entry name" value="Arginosuc_synth_type_1_subfam"/>
</dbReference>
<dbReference type="InterPro" id="IPR014729">
    <property type="entry name" value="Rossmann-like_a/b/a_fold"/>
</dbReference>
<dbReference type="PANTHER" id="PTHR11587:SF2">
    <property type="entry name" value="ARGININOSUCCINATE SYNTHASE"/>
    <property type="match status" value="1"/>
</dbReference>
<feature type="binding site" evidence="8">
    <location>
        <position position="142"/>
    </location>
    <ligand>
        <name>L-citrulline</name>
        <dbReference type="ChEBI" id="CHEBI:57743"/>
    </ligand>
</feature>
<dbReference type="Pfam" id="PF00764">
    <property type="entry name" value="Arginosuc_synth"/>
    <property type="match status" value="1"/>
</dbReference>
<evidence type="ECO:0000256" key="4">
    <source>
        <dbReference type="ARBA" id="ARBA00022598"/>
    </source>
</evidence>
<keyword evidence="6 8" id="KW-0547">Nucleotide-binding</keyword>
<evidence type="ECO:0000256" key="6">
    <source>
        <dbReference type="ARBA" id="ARBA00022741"/>
    </source>
</evidence>
<dbReference type="Proteomes" id="UP000177396">
    <property type="component" value="Unassembled WGS sequence"/>
</dbReference>
<feature type="binding site" evidence="8">
    <location>
        <position position="275"/>
    </location>
    <ligand>
        <name>L-citrulline</name>
        <dbReference type="ChEBI" id="CHEBI:57743"/>
    </ligand>
</feature>
<dbReference type="CDD" id="cd01999">
    <property type="entry name" value="ASS"/>
    <property type="match status" value="1"/>
</dbReference>
<sequence>MELPKKSINFIKNRKAGKTCLLMYSGGVDTSICVFLLQKYYGYKVITATVDLGQKFQDPKKMGEKALKLGAIEHLTIKSSEEFANNWILPAIFANAYYDEKYCLSTSLARPLTAKKCVEAAQKLKVDAIAHGCKGRGADAFRINMVFKFLAPDMPVVLPIHDWNPTRAEEAEFAHKQGIPIPVDYKNPFSYDENLWGVAINYGTIDNIEKEVPEKAYKWTADPHSGPAKGEEIVVEFVNGVPVSVNGKKMELVELIKMINQSGGKHGIGRHDMIENGLYGNKFRWVYESPAADILILAHKELEKVVLPKQTLYFKEQVIDKKWAELAYYSYWYSPLMAGLTGLIKHLQSYVMGEVSLFLYKGNIKVIKRSAPYSLVKSIYPDLTDFVPYGYEEYLFSSVHKENIINVLNGG</sequence>
<comment type="caution">
    <text evidence="11">The sequence shown here is derived from an EMBL/GenBank/DDBJ whole genome shotgun (WGS) entry which is preliminary data.</text>
</comment>
<evidence type="ECO:0000313" key="12">
    <source>
        <dbReference type="Proteomes" id="UP000177396"/>
    </source>
</evidence>
<evidence type="ECO:0000256" key="8">
    <source>
        <dbReference type="HAMAP-Rule" id="MF_00005"/>
    </source>
</evidence>
<dbReference type="GO" id="GO:0000053">
    <property type="term" value="P:argininosuccinate metabolic process"/>
    <property type="evidence" value="ECO:0007669"/>
    <property type="project" value="TreeGrafter"/>
</dbReference>
<keyword evidence="3 8" id="KW-0055">Arginine biosynthesis</keyword>
<dbReference type="GO" id="GO:0005524">
    <property type="term" value="F:ATP binding"/>
    <property type="evidence" value="ECO:0007669"/>
    <property type="project" value="UniProtKB-UniRule"/>
</dbReference>
<dbReference type="InterPro" id="IPR024074">
    <property type="entry name" value="AS_cat/multimer_dom_body"/>
</dbReference>
<keyword evidence="5 8" id="KW-0028">Amino-acid biosynthesis</keyword>
<dbReference type="GO" id="GO:0004055">
    <property type="term" value="F:argininosuccinate synthase activity"/>
    <property type="evidence" value="ECO:0007669"/>
    <property type="project" value="UniProtKB-UniRule"/>
</dbReference>
<evidence type="ECO:0000256" key="7">
    <source>
        <dbReference type="ARBA" id="ARBA00022840"/>
    </source>
</evidence>
<feature type="binding site" evidence="8">
    <location>
        <position position="107"/>
    </location>
    <ligand>
        <name>L-citrulline</name>
        <dbReference type="ChEBI" id="CHEBI:57743"/>
    </ligand>
</feature>
<feature type="binding site" evidence="8">
    <location>
        <position position="287"/>
    </location>
    <ligand>
        <name>L-citrulline</name>
        <dbReference type="ChEBI" id="CHEBI:57743"/>
    </ligand>
</feature>
<evidence type="ECO:0000259" key="10">
    <source>
        <dbReference type="Pfam" id="PF20979"/>
    </source>
</evidence>
<evidence type="ECO:0000256" key="2">
    <source>
        <dbReference type="ARBA" id="ARBA00012286"/>
    </source>
</evidence>
<keyword evidence="7 8" id="KW-0067">ATP-binding</keyword>
<comment type="subunit">
    <text evidence="8">Homotetramer.</text>
</comment>
<dbReference type="Pfam" id="PF20979">
    <property type="entry name" value="Arginosuc_syn_C"/>
    <property type="match status" value="1"/>
</dbReference>
<dbReference type="Gene3D" id="3.90.1260.10">
    <property type="entry name" value="Argininosuccinate synthetase, chain A, domain 2"/>
    <property type="match status" value="1"/>
</dbReference>
<dbReference type="UniPathway" id="UPA00068">
    <property type="reaction ID" value="UER00113"/>
</dbReference>
<dbReference type="Gene3D" id="3.40.50.620">
    <property type="entry name" value="HUPs"/>
    <property type="match status" value="1"/>
</dbReference>
<feature type="binding site" evidence="8">
    <location>
        <position position="190"/>
    </location>
    <ligand>
        <name>L-citrulline</name>
        <dbReference type="ChEBI" id="CHEBI:57743"/>
    </ligand>
</feature>
<organism evidence="11 12">
    <name type="scientific">Candidatus Gottesmanbacteria bacterium RBG_16_38_7b</name>
    <dbReference type="NCBI Taxonomy" id="1798372"/>
    <lineage>
        <taxon>Bacteria</taxon>
        <taxon>Candidatus Gottesmaniibacteriota</taxon>
    </lineage>
</organism>
<feature type="binding site" evidence="8">
    <location>
        <begin position="23"/>
        <end position="31"/>
    </location>
    <ligand>
        <name>ATP</name>
        <dbReference type="ChEBI" id="CHEBI:30616"/>
    </ligand>
</feature>
<dbReference type="InterPro" id="IPR048268">
    <property type="entry name" value="Arginosuc_syn_C"/>
</dbReference>
<evidence type="ECO:0000256" key="5">
    <source>
        <dbReference type="ARBA" id="ARBA00022605"/>
    </source>
</evidence>
<feature type="domain" description="Arginosuccinate synthase-like N-terminal" evidence="9">
    <location>
        <begin position="21"/>
        <end position="180"/>
    </location>
</feature>
<feature type="binding site" evidence="8">
    <location>
        <position position="132"/>
    </location>
    <ligand>
        <name>ATP</name>
        <dbReference type="ChEBI" id="CHEBI:30616"/>
    </ligand>
</feature>
<reference evidence="11 12" key="1">
    <citation type="journal article" date="2016" name="Nat. Commun.">
        <title>Thousands of microbial genomes shed light on interconnected biogeochemical processes in an aquifer system.</title>
        <authorList>
            <person name="Anantharaman K."/>
            <person name="Brown C.T."/>
            <person name="Hug L.A."/>
            <person name="Sharon I."/>
            <person name="Castelle C.J."/>
            <person name="Probst A.J."/>
            <person name="Thomas B.C."/>
            <person name="Singh A."/>
            <person name="Wilkins M.J."/>
            <person name="Karaoz U."/>
            <person name="Brodie E.L."/>
            <person name="Williams K.H."/>
            <person name="Hubbard S.S."/>
            <person name="Banfield J.F."/>
        </authorList>
    </citation>
    <scope>NUCLEOTIDE SEQUENCE [LARGE SCALE GENOMIC DNA]</scope>
</reference>
<evidence type="ECO:0000313" key="11">
    <source>
        <dbReference type="EMBL" id="OGF99843.1"/>
    </source>
</evidence>
<proteinExistence type="inferred from homology"/>
<gene>
    <name evidence="8" type="primary">argG</name>
    <name evidence="11" type="ORF">A2153_06175</name>
</gene>
<dbReference type="GO" id="GO:0005737">
    <property type="term" value="C:cytoplasm"/>
    <property type="evidence" value="ECO:0007669"/>
    <property type="project" value="UniProtKB-SubCell"/>
</dbReference>
<accession>A0A1F5YIC2</accession>
<comment type="catalytic activity">
    <reaction evidence="8">
        <text>L-citrulline + L-aspartate + ATP = 2-(N(omega)-L-arginino)succinate + AMP + diphosphate + H(+)</text>
        <dbReference type="Rhea" id="RHEA:10932"/>
        <dbReference type="ChEBI" id="CHEBI:15378"/>
        <dbReference type="ChEBI" id="CHEBI:29991"/>
        <dbReference type="ChEBI" id="CHEBI:30616"/>
        <dbReference type="ChEBI" id="CHEBI:33019"/>
        <dbReference type="ChEBI" id="CHEBI:57472"/>
        <dbReference type="ChEBI" id="CHEBI:57743"/>
        <dbReference type="ChEBI" id="CHEBI:456215"/>
        <dbReference type="EC" id="6.3.4.5"/>
    </reaction>
</comment>
<dbReference type="HAMAP" id="MF_00005">
    <property type="entry name" value="Arg_succ_synth_type1"/>
    <property type="match status" value="1"/>
</dbReference>
<evidence type="ECO:0000256" key="1">
    <source>
        <dbReference type="ARBA" id="ARBA00004967"/>
    </source>
</evidence>
<dbReference type="SUPFAM" id="SSF69864">
    <property type="entry name" value="Argininosuccinate synthetase, C-terminal domain"/>
    <property type="match status" value="1"/>
</dbReference>
<dbReference type="InterPro" id="IPR048267">
    <property type="entry name" value="Arginosuc_syn_N"/>
</dbReference>
<dbReference type="GO" id="GO:0000050">
    <property type="term" value="P:urea cycle"/>
    <property type="evidence" value="ECO:0007669"/>
    <property type="project" value="TreeGrafter"/>
</dbReference>
<keyword evidence="8" id="KW-0963">Cytoplasm</keyword>
<dbReference type="NCBIfam" id="NF001770">
    <property type="entry name" value="PRK00509.1"/>
    <property type="match status" value="1"/>
</dbReference>
<name>A0A1F5YIC2_9BACT</name>